<dbReference type="STRING" id="3821.A0A151RYA2"/>
<keyword evidence="11" id="KW-1185">Reference proteome</keyword>
<evidence type="ECO:0000256" key="6">
    <source>
        <dbReference type="PROSITE-ProRule" id="PRU00146"/>
    </source>
</evidence>
<dbReference type="InterPro" id="IPR042163">
    <property type="entry name" value="PHF12"/>
</dbReference>
<dbReference type="PANTHER" id="PTHR46309">
    <property type="entry name" value="PHD FINGER PROTEIN 12"/>
    <property type="match status" value="1"/>
</dbReference>
<dbReference type="GO" id="GO:0008270">
    <property type="term" value="F:zinc ion binding"/>
    <property type="evidence" value="ECO:0007669"/>
    <property type="project" value="UniProtKB-KW"/>
</dbReference>
<gene>
    <name evidence="10" type="ORF">KK1_030795</name>
</gene>
<dbReference type="PANTHER" id="PTHR46309:SF12">
    <property type="entry name" value="GB|AAC80581.1"/>
    <property type="match status" value="1"/>
</dbReference>
<evidence type="ECO:0000259" key="8">
    <source>
        <dbReference type="PROSITE" id="PS50016"/>
    </source>
</evidence>
<evidence type="ECO:0000313" key="10">
    <source>
        <dbReference type="EMBL" id="KYP47528.1"/>
    </source>
</evidence>
<dbReference type="GO" id="GO:0003714">
    <property type="term" value="F:transcription corepressor activity"/>
    <property type="evidence" value="ECO:0007669"/>
    <property type="project" value="InterPro"/>
</dbReference>
<dbReference type="PROSITE" id="PS51186">
    <property type="entry name" value="GNAT"/>
    <property type="match status" value="1"/>
</dbReference>
<dbReference type="InterPro" id="IPR056511">
    <property type="entry name" value="IDM1_C"/>
</dbReference>
<dbReference type="GO" id="GO:0005634">
    <property type="term" value="C:nucleus"/>
    <property type="evidence" value="ECO:0007669"/>
    <property type="project" value="UniProtKB-SubCell"/>
</dbReference>
<dbReference type="InterPro" id="IPR014002">
    <property type="entry name" value="Agenet_dom_plant"/>
</dbReference>
<evidence type="ECO:0000256" key="5">
    <source>
        <dbReference type="ARBA" id="ARBA00023242"/>
    </source>
</evidence>
<dbReference type="SMART" id="SM00184">
    <property type="entry name" value="RING"/>
    <property type="match status" value="2"/>
</dbReference>
<dbReference type="InterPro" id="IPR032308">
    <property type="entry name" value="TDBD"/>
</dbReference>
<feature type="compositionally biased region" description="Polar residues" evidence="7">
    <location>
        <begin position="760"/>
        <end position="778"/>
    </location>
</feature>
<dbReference type="CDD" id="cd04301">
    <property type="entry name" value="NAT_SF"/>
    <property type="match status" value="1"/>
</dbReference>
<evidence type="ECO:0000256" key="7">
    <source>
        <dbReference type="SAM" id="MobiDB-lite"/>
    </source>
</evidence>
<dbReference type="CDD" id="cd15532">
    <property type="entry name" value="PHD2_CHD_II"/>
    <property type="match status" value="1"/>
</dbReference>
<dbReference type="Gene3D" id="3.40.630.30">
    <property type="match status" value="1"/>
</dbReference>
<keyword evidence="3 6" id="KW-0863">Zinc-finger</keyword>
<sequence length="803" mass="91216">MEAEGFDNSQTKKRKKGFSRKLNAGQKVEVRSLEVGFEGSWHPATVLQCEKLKRRVIYDSVLDDNGVDYLEEVVSVSKALDGDVEKANFYERGIIRPVPPLVDFQKADLRFGLCVDVNHEEAWWEGVIFDHYNGMTKRNVFFPDLGDEIQAEMHQMRITQDWDEVTEEWGRRGKWVFLELVEEQKGKLFVAVSAKQIWYDVRIKREFEMIREWTCNVEYLWRKMVVEVVNDYLSVMVKEVISALNLPGSLLNEAQEPESAEAVAGVDLNTTLPDKETHVKEILPEFLKEIGPNGGACEVVSVRTLGEGKITRDGIKCNCCMKIFSFVGFENHVGGSSTCRPSASIFLEDGRSLLDCQIEMMQDHNTRETSGKSLSELSIAENDYICSVCHYGGELILCDKCPSSFHKTCLGLEEIPDGDWFCPSCRCGICGQSKIDGDEVGHSLTCIQCEHRYHVWCLKDGAVDISGYRGNCFCGKDCEKIYEGLHKLLGKPISVGADKLTWTLVKFIDPDHCDIGSIKSDLLAESYSKLNLALSVMHECFKPLKESLTSRDLVEDVIFSKWSELNRLNFQGFYTVLLERNEELISVATVRVYGKKVAEVPLVGTRLQYRRHGMCHILINELEKKLTQLGVERLVLPAVPSVLETWTGSFGFAKMTNFERSQFLDYTFLDFQGTIMCQKLLTNIPPRDLVLLIDNYLSLCHTKRIITLMFSFAESQPKCDVYQVEEIDEGRIVDQQIESCACDNGHAIGAIDPITVVEQPSSGNQECQNETSRSQGSVDKQVDPYKFFYTRRKRKKTCEEESR</sequence>
<dbReference type="SMART" id="SM00249">
    <property type="entry name" value="PHD"/>
    <property type="match status" value="2"/>
</dbReference>
<dbReference type="Gramene" id="C.cajan_33559.t">
    <property type="protein sequence ID" value="C.cajan_33559.t"/>
    <property type="gene ID" value="C.cajan_33559"/>
</dbReference>
<dbReference type="GO" id="GO:0016787">
    <property type="term" value="F:hydrolase activity"/>
    <property type="evidence" value="ECO:0007669"/>
    <property type="project" value="UniProtKB-KW"/>
</dbReference>
<dbReference type="InterPro" id="IPR016181">
    <property type="entry name" value="Acyl_CoA_acyltransferase"/>
</dbReference>
<dbReference type="SUPFAM" id="SSF57903">
    <property type="entry name" value="FYVE/PHD zinc finger"/>
    <property type="match status" value="1"/>
</dbReference>
<organism evidence="10 11">
    <name type="scientific">Cajanus cajan</name>
    <name type="common">Pigeon pea</name>
    <name type="synonym">Cajanus indicus</name>
    <dbReference type="NCBI Taxonomy" id="3821"/>
    <lineage>
        <taxon>Eukaryota</taxon>
        <taxon>Viridiplantae</taxon>
        <taxon>Streptophyta</taxon>
        <taxon>Embryophyta</taxon>
        <taxon>Tracheophyta</taxon>
        <taxon>Spermatophyta</taxon>
        <taxon>Magnoliopsida</taxon>
        <taxon>eudicotyledons</taxon>
        <taxon>Gunneridae</taxon>
        <taxon>Pentapetalae</taxon>
        <taxon>rosids</taxon>
        <taxon>fabids</taxon>
        <taxon>Fabales</taxon>
        <taxon>Fabaceae</taxon>
        <taxon>Papilionoideae</taxon>
        <taxon>50 kb inversion clade</taxon>
        <taxon>NPAAA clade</taxon>
        <taxon>indigoferoid/millettioid clade</taxon>
        <taxon>Phaseoleae</taxon>
        <taxon>Cajanus</taxon>
    </lineage>
</organism>
<reference evidence="10" key="1">
    <citation type="journal article" date="2012" name="Nat. Biotechnol.">
        <title>Draft genome sequence of pigeonpea (Cajanus cajan), an orphan legume crop of resource-poor farmers.</title>
        <authorList>
            <person name="Varshney R.K."/>
            <person name="Chen W."/>
            <person name="Li Y."/>
            <person name="Bharti A.K."/>
            <person name="Saxena R.K."/>
            <person name="Schlueter J.A."/>
            <person name="Donoghue M.T."/>
            <person name="Azam S."/>
            <person name="Fan G."/>
            <person name="Whaley A.M."/>
            <person name="Farmer A.D."/>
            <person name="Sheridan J."/>
            <person name="Iwata A."/>
            <person name="Tuteja R."/>
            <person name="Penmetsa R.V."/>
            <person name="Wu W."/>
            <person name="Upadhyaya H.D."/>
            <person name="Yang S.P."/>
            <person name="Shah T."/>
            <person name="Saxena K.B."/>
            <person name="Michael T."/>
            <person name="McCombie W.R."/>
            <person name="Yang B."/>
            <person name="Zhang G."/>
            <person name="Yang H."/>
            <person name="Wang J."/>
            <person name="Spillane C."/>
            <person name="Cook D.R."/>
            <person name="May G.D."/>
            <person name="Xu X."/>
            <person name="Jackson S.A."/>
        </authorList>
    </citation>
    <scope>NUCLEOTIDE SEQUENCE [LARGE SCALE GENOMIC DNA]</scope>
</reference>
<comment type="subcellular location">
    <subcellularLocation>
        <location evidence="1">Nucleus</location>
    </subcellularLocation>
</comment>
<dbReference type="PROSITE" id="PS50016">
    <property type="entry name" value="ZF_PHD_2"/>
    <property type="match status" value="1"/>
</dbReference>
<evidence type="ECO:0000313" key="11">
    <source>
        <dbReference type="Proteomes" id="UP000075243"/>
    </source>
</evidence>
<dbReference type="InterPro" id="IPR000182">
    <property type="entry name" value="GNAT_dom"/>
</dbReference>
<dbReference type="SUPFAM" id="SSF55729">
    <property type="entry name" value="Acyl-CoA N-acyltransferases (Nat)"/>
    <property type="match status" value="1"/>
</dbReference>
<dbReference type="SMART" id="SM00743">
    <property type="entry name" value="Agenet"/>
    <property type="match status" value="2"/>
</dbReference>
<dbReference type="AlphaFoldDB" id="A0A151RYA2"/>
<dbReference type="GO" id="GO:0006357">
    <property type="term" value="P:regulation of transcription by RNA polymerase II"/>
    <property type="evidence" value="ECO:0007669"/>
    <property type="project" value="TreeGrafter"/>
</dbReference>
<dbReference type="InterPro" id="IPR001965">
    <property type="entry name" value="Znf_PHD"/>
</dbReference>
<feature type="domain" description="PHD-type" evidence="8">
    <location>
        <begin position="383"/>
        <end position="428"/>
    </location>
</feature>
<evidence type="ECO:0000256" key="2">
    <source>
        <dbReference type="ARBA" id="ARBA00022723"/>
    </source>
</evidence>
<dbReference type="Proteomes" id="UP000075243">
    <property type="component" value="Unassembled WGS sequence"/>
</dbReference>
<dbReference type="InterPro" id="IPR059153">
    <property type="entry name" value="NSD_PHD-1st"/>
</dbReference>
<dbReference type="InterPro" id="IPR013083">
    <property type="entry name" value="Znf_RING/FYVE/PHD"/>
</dbReference>
<keyword evidence="10" id="KW-0378">Hydrolase</keyword>
<dbReference type="Pfam" id="PF23011">
    <property type="entry name" value="PHD-1st_NSD"/>
    <property type="match status" value="1"/>
</dbReference>
<dbReference type="Pfam" id="PF16135">
    <property type="entry name" value="TDBD"/>
    <property type="match status" value="1"/>
</dbReference>
<keyword evidence="4" id="KW-0862">Zinc</keyword>
<evidence type="ECO:0000256" key="1">
    <source>
        <dbReference type="ARBA" id="ARBA00004123"/>
    </source>
</evidence>
<protein>
    <submittedName>
        <fullName evidence="10">Chromodomain-helicase-DNA-binding protein Mi-2 isogeny</fullName>
        <ecNumber evidence="10">3.6.1.-</ecNumber>
    </submittedName>
</protein>
<dbReference type="Pfam" id="PF05641">
    <property type="entry name" value="Agenet"/>
    <property type="match status" value="1"/>
</dbReference>
<evidence type="ECO:0000259" key="9">
    <source>
        <dbReference type="PROSITE" id="PS51186"/>
    </source>
</evidence>
<feature type="domain" description="N-acetyltransferase" evidence="9">
    <location>
        <begin position="520"/>
        <end position="681"/>
    </location>
</feature>
<accession>A0A151RYA2</accession>
<dbReference type="InterPro" id="IPR019787">
    <property type="entry name" value="Znf_PHD-finger"/>
</dbReference>
<dbReference type="Gene3D" id="3.30.40.10">
    <property type="entry name" value="Zinc/RING finger domain, C3HC4 (zinc finger)"/>
    <property type="match status" value="1"/>
</dbReference>
<name>A0A151RYA2_CAJCA</name>
<dbReference type="CDD" id="cd20405">
    <property type="entry name" value="Tudor_Agenet_AtDUF_rpt1_3"/>
    <property type="match status" value="1"/>
</dbReference>
<dbReference type="InterPro" id="IPR008395">
    <property type="entry name" value="Agenet-like_dom"/>
</dbReference>
<dbReference type="GO" id="GO:0016747">
    <property type="term" value="F:acyltransferase activity, transferring groups other than amino-acyl groups"/>
    <property type="evidence" value="ECO:0007669"/>
    <property type="project" value="InterPro"/>
</dbReference>
<dbReference type="OMA" id="HIYTRRC"/>
<dbReference type="EMBL" id="KQ483524">
    <property type="protein sequence ID" value="KYP47528.1"/>
    <property type="molecule type" value="Genomic_DNA"/>
</dbReference>
<dbReference type="InterPro" id="IPR011011">
    <property type="entry name" value="Znf_FYVE_PHD"/>
</dbReference>
<evidence type="ECO:0000256" key="3">
    <source>
        <dbReference type="ARBA" id="ARBA00022771"/>
    </source>
</evidence>
<dbReference type="EC" id="3.6.1.-" evidence="10"/>
<evidence type="ECO:0000256" key="4">
    <source>
        <dbReference type="ARBA" id="ARBA00022833"/>
    </source>
</evidence>
<dbReference type="InterPro" id="IPR001841">
    <property type="entry name" value="Znf_RING"/>
</dbReference>
<dbReference type="Pfam" id="PF23209">
    <property type="entry name" value="IDM1_C"/>
    <property type="match status" value="1"/>
</dbReference>
<keyword evidence="2" id="KW-0479">Metal-binding</keyword>
<keyword evidence="5" id="KW-0539">Nucleus</keyword>
<proteinExistence type="predicted"/>
<feature type="region of interest" description="Disordered" evidence="7">
    <location>
        <begin position="760"/>
        <end position="785"/>
    </location>
</feature>